<keyword evidence="2" id="KW-0472">Membrane</keyword>
<comment type="caution">
    <text evidence="3">The sequence shown here is derived from an EMBL/GenBank/DDBJ whole genome shotgun (WGS) entry which is preliminary data.</text>
</comment>
<evidence type="ECO:0008006" key="5">
    <source>
        <dbReference type="Google" id="ProtNLM"/>
    </source>
</evidence>
<dbReference type="RefSeq" id="WP_068366097.1">
    <property type="nucleotide sequence ID" value="NZ_KQ960155.1"/>
</dbReference>
<name>A0A134AKX8_9FIRM</name>
<protein>
    <recommendedName>
        <fullName evidence="5">DUF4179 domain-containing protein</fullName>
    </recommendedName>
</protein>
<proteinExistence type="predicted"/>
<feature type="region of interest" description="Disordered" evidence="1">
    <location>
        <begin position="326"/>
        <end position="345"/>
    </location>
</feature>
<keyword evidence="4" id="KW-1185">Reference proteome</keyword>
<dbReference type="PATRIC" id="fig|755172.3.peg.86"/>
<keyword evidence="2" id="KW-1133">Transmembrane helix</keyword>
<reference evidence="4" key="1">
    <citation type="submission" date="2016-01" db="EMBL/GenBank/DDBJ databases">
        <authorList>
            <person name="Mitreva M."/>
            <person name="Pepin K.H."/>
            <person name="Mihindukulasuriya K.A."/>
            <person name="Fulton R."/>
            <person name="Fronick C."/>
            <person name="O'Laughlin M."/>
            <person name="Miner T."/>
            <person name="Herter B."/>
            <person name="Rosa B.A."/>
            <person name="Cordes M."/>
            <person name="Tomlinson C."/>
            <person name="Wollam A."/>
            <person name="Palsikar V.B."/>
            <person name="Mardis E.R."/>
            <person name="Wilson R.K."/>
        </authorList>
    </citation>
    <scope>NUCLEOTIDE SEQUENCE [LARGE SCALE GENOMIC DNA]</scope>
    <source>
        <strain evidence="4">DNF00729</strain>
    </source>
</reference>
<evidence type="ECO:0000313" key="4">
    <source>
        <dbReference type="Proteomes" id="UP000070442"/>
    </source>
</evidence>
<evidence type="ECO:0000256" key="1">
    <source>
        <dbReference type="SAM" id="MobiDB-lite"/>
    </source>
</evidence>
<dbReference type="EMBL" id="LSDG01000002">
    <property type="protein sequence ID" value="KXB68378.1"/>
    <property type="molecule type" value="Genomic_DNA"/>
</dbReference>
<organism evidence="3 4">
    <name type="scientific">Aedoeadaptatus coxii</name>
    <dbReference type="NCBI Taxonomy" id="755172"/>
    <lineage>
        <taxon>Bacteria</taxon>
        <taxon>Bacillati</taxon>
        <taxon>Bacillota</taxon>
        <taxon>Tissierellia</taxon>
        <taxon>Tissierellales</taxon>
        <taxon>Peptoniphilaceae</taxon>
        <taxon>Aedoeadaptatus</taxon>
    </lineage>
</organism>
<feature type="transmembrane region" description="Helical" evidence="2">
    <location>
        <begin position="44"/>
        <end position="66"/>
    </location>
</feature>
<gene>
    <name evidence="3" type="ORF">HMPREF1863_00090</name>
</gene>
<dbReference type="AlphaFoldDB" id="A0A134AKX8"/>
<dbReference type="STRING" id="755172.HMPREF1863_00090"/>
<accession>A0A134AKX8</accession>
<dbReference type="OrthoDB" id="1695052at2"/>
<evidence type="ECO:0000313" key="3">
    <source>
        <dbReference type="EMBL" id="KXB68378.1"/>
    </source>
</evidence>
<keyword evidence="2" id="KW-0812">Transmembrane</keyword>
<evidence type="ECO:0000256" key="2">
    <source>
        <dbReference type="SAM" id="Phobius"/>
    </source>
</evidence>
<dbReference type="Proteomes" id="UP000070442">
    <property type="component" value="Unassembled WGS sequence"/>
</dbReference>
<sequence>MKDNLYDQLNNMKIKYEEVPLEDVERERLRETVKRLKYKNRRRLFARKIGATAAVLLLAFGVTNYASDGYVLAKTREITDNITLSLSSTMGLSADVDKYSVNISEPFEIDGKKYILDKITTEDNNLYAVLLSFNGPGEKLSEGAHLTELKVNGKEVQVLGSSGQVGNLPGNPNVNVISLKYSLNNPLPKEGTAQLEFTFNELLGNNKKISIATPVDMGKMKMEKRIIAKDLAVPNSNGMMIKEFAMSPASQKMILTYPPSAKDTIFSVKARDSKGRLVYFETIEASKNTSTLYFSPVISEVTADELLNDIASLKCQLYRSEIADHSGKESHGEQAMGSEFTLDLK</sequence>